<feature type="compositionally biased region" description="Basic and acidic residues" evidence="1">
    <location>
        <begin position="252"/>
        <end position="263"/>
    </location>
</feature>
<dbReference type="AlphaFoldDB" id="A0A1H6GUV1"/>
<evidence type="ECO:0000256" key="2">
    <source>
        <dbReference type="SAM" id="Phobius"/>
    </source>
</evidence>
<evidence type="ECO:0000313" key="4">
    <source>
        <dbReference type="Proteomes" id="UP000182983"/>
    </source>
</evidence>
<accession>A0A1H6GUV1</accession>
<sequence length="263" mass="28829">MSRLIEDWRDRKGHEDDGLHEKLRVGLEVGRIQLYTDARMIDFDGSPVHCHWDHLLPLTGLMTLALVILLAGGLALGIIAMTLFVMVYLLGNRYYVAWRLRTRTVAYLCQDVAHVQALWRLGGIALVVPGTGEPPCVAPKGDWRKFIRRHFGEAVPAPERIPLVPVPVSTPVSAPPSPEPEVIPPPPPVQPPPPPPPPPPPVQPPPPPPVIEMAPPRVVPPPPPPPADVVEPPEPAGYESPRPGARWDSILDDEKPPRDEVLP</sequence>
<dbReference type="PRINTS" id="PR01217">
    <property type="entry name" value="PRICHEXTENSN"/>
</dbReference>
<feature type="compositionally biased region" description="Pro residues" evidence="1">
    <location>
        <begin position="217"/>
        <end position="235"/>
    </location>
</feature>
<keyword evidence="2" id="KW-1133">Transmembrane helix</keyword>
<keyword evidence="4" id="KW-1185">Reference proteome</keyword>
<protein>
    <submittedName>
        <fullName evidence="3">Uncharacterized protein</fullName>
    </submittedName>
</protein>
<dbReference type="Proteomes" id="UP000182983">
    <property type="component" value="Unassembled WGS sequence"/>
</dbReference>
<proteinExistence type="predicted"/>
<reference evidence="4" key="1">
    <citation type="submission" date="2016-10" db="EMBL/GenBank/DDBJ databases">
        <authorList>
            <person name="Varghese N."/>
            <person name="Submissions S."/>
        </authorList>
    </citation>
    <scope>NUCLEOTIDE SEQUENCE [LARGE SCALE GENOMIC DNA]</scope>
    <source>
        <strain evidence="4">DSM 13234</strain>
    </source>
</reference>
<gene>
    <name evidence="3" type="ORF">SAMN04244559_00440</name>
</gene>
<dbReference type="EMBL" id="FNWO01000002">
    <property type="protein sequence ID" value="SEH26996.1"/>
    <property type="molecule type" value="Genomic_DNA"/>
</dbReference>
<evidence type="ECO:0000313" key="3">
    <source>
        <dbReference type="EMBL" id="SEH26996.1"/>
    </source>
</evidence>
<dbReference type="OrthoDB" id="7349370at2"/>
<dbReference type="RefSeq" id="WP_074765130.1">
    <property type="nucleotide sequence ID" value="NZ_FNWO01000002.1"/>
</dbReference>
<feature type="region of interest" description="Disordered" evidence="1">
    <location>
        <begin position="170"/>
        <end position="263"/>
    </location>
</feature>
<feature type="transmembrane region" description="Helical" evidence="2">
    <location>
        <begin position="61"/>
        <end position="91"/>
    </location>
</feature>
<keyword evidence="2" id="KW-0472">Membrane</keyword>
<keyword evidence="2" id="KW-0812">Transmembrane</keyword>
<name>A0A1H6GUV1_MAGFU</name>
<evidence type="ECO:0000256" key="1">
    <source>
        <dbReference type="SAM" id="MobiDB-lite"/>
    </source>
</evidence>
<organism evidence="3 4">
    <name type="scientific">Magnetospirillum fulvum</name>
    <name type="common">Rhodospirillum fulvum</name>
    <dbReference type="NCBI Taxonomy" id="1082"/>
    <lineage>
        <taxon>Bacteria</taxon>
        <taxon>Pseudomonadati</taxon>
        <taxon>Pseudomonadota</taxon>
        <taxon>Alphaproteobacteria</taxon>
        <taxon>Rhodospirillales</taxon>
        <taxon>Rhodospirillaceae</taxon>
        <taxon>Magnetospirillum</taxon>
    </lineage>
</organism>
<feature type="compositionally biased region" description="Pro residues" evidence="1">
    <location>
        <begin position="173"/>
        <end position="210"/>
    </location>
</feature>